<evidence type="ECO:0000313" key="3">
    <source>
        <dbReference type="EMBL" id="THD19566.1"/>
    </source>
</evidence>
<dbReference type="EMBL" id="JXXN02006100">
    <property type="protein sequence ID" value="THD19566.1"/>
    <property type="molecule type" value="Genomic_DNA"/>
</dbReference>
<dbReference type="Proteomes" id="UP000230066">
    <property type="component" value="Unassembled WGS sequence"/>
</dbReference>
<keyword evidence="1" id="KW-0175">Coiled coil</keyword>
<sequence>MAVQSLTFLGSGGCITGVHTIEGVVDARLAVAITCPAQTELKRTELKCSNTLNAVFLLVNALKKPQHFEMKLRLRRKSRSEKDHVSQECLSDQTTEKPFQELRRSSTPDTSLKTHEESPPKSPGSVEKNEKVEGPKELLARRFSPFRLHRRFSESREQCCAHQKEIDDLRLLVMKLNRRLYFAETDPHLESNDQFVEPTTLPGWVKDPTETCMLLERTERQLGEQAVLLNEYEHMVTVLRDKLETTTNEKKRLASELTKIRFRQEREDDAVNDSQKCIRRSSIDLSTLSMERILNENQQLADFIQNKQKRDEKMYHLVEDQLHQIMQQVNQITKNGSTSKWHSQCTLREQSSTPIYYRGPRRKYSLGQRVSIDREATNVMNEGTVTDVANKLE</sequence>
<organism evidence="3 4">
    <name type="scientific">Fasciola hepatica</name>
    <name type="common">Liver fluke</name>
    <dbReference type="NCBI Taxonomy" id="6192"/>
    <lineage>
        <taxon>Eukaryota</taxon>
        <taxon>Metazoa</taxon>
        <taxon>Spiralia</taxon>
        <taxon>Lophotrochozoa</taxon>
        <taxon>Platyhelminthes</taxon>
        <taxon>Trematoda</taxon>
        <taxon>Digenea</taxon>
        <taxon>Plagiorchiida</taxon>
        <taxon>Echinostomata</taxon>
        <taxon>Echinostomatoidea</taxon>
        <taxon>Fasciolidae</taxon>
        <taxon>Fasciola</taxon>
    </lineage>
</organism>
<accession>A0A4E0R0V0</accession>
<feature type="compositionally biased region" description="Basic and acidic residues" evidence="2">
    <location>
        <begin position="94"/>
        <end position="119"/>
    </location>
</feature>
<reference evidence="3" key="1">
    <citation type="submission" date="2019-03" db="EMBL/GenBank/DDBJ databases">
        <title>Improved annotation for the trematode Fasciola hepatica.</title>
        <authorList>
            <person name="Choi Y.-J."/>
            <person name="Martin J."/>
            <person name="Mitreva M."/>
        </authorList>
    </citation>
    <scope>NUCLEOTIDE SEQUENCE [LARGE SCALE GENOMIC DNA]</scope>
</reference>
<evidence type="ECO:0000256" key="1">
    <source>
        <dbReference type="SAM" id="Coils"/>
    </source>
</evidence>
<gene>
    <name evidence="3" type="ORF">D915_009680</name>
</gene>
<dbReference type="AlphaFoldDB" id="A0A4E0R0V0"/>
<evidence type="ECO:0000256" key="2">
    <source>
        <dbReference type="SAM" id="MobiDB-lite"/>
    </source>
</evidence>
<feature type="coiled-coil region" evidence="1">
    <location>
        <begin position="229"/>
        <end position="256"/>
    </location>
</feature>
<name>A0A4E0R0V0_FASHE</name>
<protein>
    <submittedName>
        <fullName evidence="3">Uncharacterized protein</fullName>
    </submittedName>
</protein>
<evidence type="ECO:0000313" key="4">
    <source>
        <dbReference type="Proteomes" id="UP000230066"/>
    </source>
</evidence>
<keyword evidence="4" id="KW-1185">Reference proteome</keyword>
<feature type="region of interest" description="Disordered" evidence="2">
    <location>
        <begin position="74"/>
        <end position="134"/>
    </location>
</feature>
<comment type="caution">
    <text evidence="3">The sequence shown here is derived from an EMBL/GenBank/DDBJ whole genome shotgun (WGS) entry which is preliminary data.</text>
</comment>
<proteinExistence type="predicted"/>